<protein>
    <submittedName>
        <fullName evidence="1">Uncharacterized protein</fullName>
    </submittedName>
</protein>
<proteinExistence type="predicted"/>
<dbReference type="Proteomes" id="UP000685013">
    <property type="component" value="Chromosome 18"/>
</dbReference>
<organism evidence="1 2">
    <name type="scientific">Cucurbita argyrosperma subsp. sororia</name>
    <dbReference type="NCBI Taxonomy" id="37648"/>
    <lineage>
        <taxon>Eukaryota</taxon>
        <taxon>Viridiplantae</taxon>
        <taxon>Streptophyta</taxon>
        <taxon>Embryophyta</taxon>
        <taxon>Tracheophyta</taxon>
        <taxon>Spermatophyta</taxon>
        <taxon>Magnoliopsida</taxon>
        <taxon>eudicotyledons</taxon>
        <taxon>Gunneridae</taxon>
        <taxon>Pentapetalae</taxon>
        <taxon>rosids</taxon>
        <taxon>fabids</taxon>
        <taxon>Cucurbitales</taxon>
        <taxon>Cucurbitaceae</taxon>
        <taxon>Cucurbiteae</taxon>
        <taxon>Cucurbita</taxon>
    </lineage>
</organism>
<sequence>MEEDQPPPPPPPRSYTLTTSSITYAKSTTATTASPYNWFKSCTPPNPPTFSETSHSQRILLKFSPLSAQAAPENPLFLISSPLEPPRLMEPFFSTPPL</sequence>
<accession>A0AAV6M3F1</accession>
<evidence type="ECO:0000313" key="2">
    <source>
        <dbReference type="Proteomes" id="UP000685013"/>
    </source>
</evidence>
<dbReference type="AlphaFoldDB" id="A0AAV6M3F1"/>
<evidence type="ECO:0000313" key="1">
    <source>
        <dbReference type="EMBL" id="KAG6574212.1"/>
    </source>
</evidence>
<feature type="non-terminal residue" evidence="1">
    <location>
        <position position="1"/>
    </location>
</feature>
<gene>
    <name evidence="1" type="ORF">SDJN03_28099</name>
</gene>
<reference evidence="1 2" key="1">
    <citation type="journal article" date="2021" name="Hortic Res">
        <title>The domestication of Cucurbita argyrosperma as revealed by the genome of its wild relative.</title>
        <authorList>
            <person name="Barrera-Redondo J."/>
            <person name="Sanchez-de la Vega G."/>
            <person name="Aguirre-Liguori J.A."/>
            <person name="Castellanos-Morales G."/>
            <person name="Gutierrez-Guerrero Y.T."/>
            <person name="Aguirre-Dugua X."/>
            <person name="Aguirre-Planter E."/>
            <person name="Tenaillon M.I."/>
            <person name="Lira-Saade R."/>
            <person name="Eguiarte L.E."/>
        </authorList>
    </citation>
    <scope>NUCLEOTIDE SEQUENCE [LARGE SCALE GENOMIC DNA]</scope>
    <source>
        <strain evidence="1">JBR-2021</strain>
    </source>
</reference>
<comment type="caution">
    <text evidence="1">The sequence shown here is derived from an EMBL/GenBank/DDBJ whole genome shotgun (WGS) entry which is preliminary data.</text>
</comment>
<name>A0AAV6M3F1_9ROSI</name>
<keyword evidence="2" id="KW-1185">Reference proteome</keyword>
<dbReference type="EMBL" id="JAGKQH010000018">
    <property type="protein sequence ID" value="KAG6574212.1"/>
    <property type="molecule type" value="Genomic_DNA"/>
</dbReference>